<dbReference type="eggNOG" id="COG4932">
    <property type="taxonomic scope" value="Bacteria"/>
</dbReference>
<evidence type="ECO:0000313" key="4">
    <source>
        <dbReference type="Proteomes" id="UP000004367"/>
    </source>
</evidence>
<proteinExistence type="predicted"/>
<sequence length="438" mass="45701">MQRKVYECLLREAAANATKITGPTALSFDPSHAAGEAGSIIGPVTLKTLDTVSVASQIPEGVTAVDKAGNPLDLSSLGNGSEIYLQVPETQAAGTAQFSAKTTSAGVPLGMVWDTPRTSTQALITAKSTTKEFTSTAHIDWAAKVVNPAPPVIGTSAKDQADGDKVIDSRGGTVADVVTYRNLVPGKQYRIEGELVDATTGKGTGITGESTFIPSAADGAVEVFFKIPSGYAEKTLVAFEKLFEITGTTPVATHEDITDEAQTVTVGAVPTAATTARDGSGDDVSDKVLPATGGTVKDVIAYTGLTPGKEYTAEGILVEKVDGKAGEVVGEPVRVTFTPTAARPRHGRGHPPGPRLRRGQDPRRLRDDLGQGGCRRRAQGHRLRTADGDRRGPQARAHTDDARADHSGSDADDARAHHACAHDDGPGADDAERFPGRR</sequence>
<keyword evidence="4" id="KW-1185">Reference proteome</keyword>
<evidence type="ECO:0000313" key="3">
    <source>
        <dbReference type="EMBL" id="GAB48329.1"/>
    </source>
</evidence>
<dbReference type="AlphaFoldDB" id="H5URH1"/>
<evidence type="ECO:0000259" key="2">
    <source>
        <dbReference type="Pfam" id="PF18202"/>
    </source>
</evidence>
<dbReference type="EMBL" id="BAFE01000051">
    <property type="protein sequence ID" value="GAB48329.1"/>
    <property type="molecule type" value="Genomic_DNA"/>
</dbReference>
<feature type="domain" description="T-Q ester bond containing" evidence="2">
    <location>
        <begin position="151"/>
        <end position="266"/>
    </location>
</feature>
<dbReference type="Proteomes" id="UP000004367">
    <property type="component" value="Unassembled WGS sequence"/>
</dbReference>
<feature type="region of interest" description="Disordered" evidence="1">
    <location>
        <begin position="335"/>
        <end position="438"/>
    </location>
</feature>
<dbReference type="STRING" id="1089455.MOPEL_071_00450"/>
<feature type="domain" description="T-Q ester bond containing" evidence="2">
    <location>
        <begin position="273"/>
        <end position="341"/>
    </location>
</feature>
<dbReference type="Pfam" id="PF18202">
    <property type="entry name" value="TQ"/>
    <property type="match status" value="2"/>
</dbReference>
<feature type="compositionally biased region" description="Basic residues" evidence="1">
    <location>
        <begin position="374"/>
        <end position="383"/>
    </location>
</feature>
<reference evidence="3 4" key="1">
    <citation type="submission" date="2012-02" db="EMBL/GenBank/DDBJ databases">
        <title>Whole genome shotgun sequence of Mobilicoccus pelagius NBRC 104925.</title>
        <authorList>
            <person name="Yoshida Y."/>
            <person name="Hosoyama A."/>
            <person name="Tsuchikane K."/>
            <person name="Katsumata H."/>
            <person name="Yamazaki S."/>
            <person name="Fujita N."/>
        </authorList>
    </citation>
    <scope>NUCLEOTIDE SEQUENCE [LARGE SCALE GENOMIC DNA]</scope>
    <source>
        <strain evidence="3 4">NBRC 104925</strain>
    </source>
</reference>
<evidence type="ECO:0000256" key="1">
    <source>
        <dbReference type="SAM" id="MobiDB-lite"/>
    </source>
</evidence>
<comment type="caution">
    <text evidence="3">The sequence shown here is derived from an EMBL/GenBank/DDBJ whole genome shotgun (WGS) entry which is preliminary data.</text>
</comment>
<accession>H5URH1</accession>
<dbReference type="InterPro" id="IPR041100">
    <property type="entry name" value="TQ"/>
</dbReference>
<gene>
    <name evidence="3" type="ORF">MOPEL_071_00450</name>
</gene>
<protein>
    <recommendedName>
        <fullName evidence="2">T-Q ester bond containing domain-containing protein</fullName>
    </recommendedName>
</protein>
<dbReference type="Gene3D" id="2.60.40.3930">
    <property type="match status" value="2"/>
</dbReference>
<name>H5URH1_9MICO</name>
<feature type="compositionally biased region" description="Basic and acidic residues" evidence="1">
    <location>
        <begin position="358"/>
        <end position="369"/>
    </location>
</feature>
<dbReference type="NCBIfam" id="NF033903">
    <property type="entry name" value="VaFE_rpt"/>
    <property type="match status" value="2"/>
</dbReference>
<feature type="compositionally biased region" description="Basic and acidic residues" evidence="1">
    <location>
        <begin position="384"/>
        <end position="438"/>
    </location>
</feature>
<organism evidence="3 4">
    <name type="scientific">Mobilicoccus pelagius NBRC 104925</name>
    <dbReference type="NCBI Taxonomy" id="1089455"/>
    <lineage>
        <taxon>Bacteria</taxon>
        <taxon>Bacillati</taxon>
        <taxon>Actinomycetota</taxon>
        <taxon>Actinomycetes</taxon>
        <taxon>Micrococcales</taxon>
        <taxon>Dermatophilaceae</taxon>
        <taxon>Mobilicoccus</taxon>
    </lineage>
</organism>